<feature type="signal peptide" evidence="7">
    <location>
        <begin position="1"/>
        <end position="29"/>
    </location>
</feature>
<comment type="similarity">
    <text evidence="2">Belongs to the bacterial solute-binding protein 1 family.</text>
</comment>
<reference evidence="8 9" key="1">
    <citation type="submission" date="2017-06" db="EMBL/GenBank/DDBJ databases">
        <title>Ensifer strains isolated from leguminous trees and herbs display diverse denitrification phenotypes with some acting as strong N2O sinks.</title>
        <authorList>
            <person name="Woliy K."/>
            <person name="Mania D."/>
            <person name="Bakken L.R."/>
            <person name="Frostegard A."/>
        </authorList>
    </citation>
    <scope>NUCLEOTIDE SEQUENCE [LARGE SCALE GENOMIC DNA]</scope>
    <source>
        <strain evidence="8 9">AC50a</strain>
    </source>
</reference>
<evidence type="ECO:0000313" key="9">
    <source>
        <dbReference type="Proteomes" id="UP000231987"/>
    </source>
</evidence>
<protein>
    <recommendedName>
        <fullName evidence="3">Thiamine-binding periplasmic protein</fullName>
    </recommendedName>
</protein>
<dbReference type="AlphaFoldDB" id="A0A2J0Z0Z9"/>
<evidence type="ECO:0000256" key="4">
    <source>
        <dbReference type="ARBA" id="ARBA00022448"/>
    </source>
</evidence>
<keyword evidence="4" id="KW-0813">Transport</keyword>
<comment type="caution">
    <text evidence="8">The sequence shown here is derived from an EMBL/GenBank/DDBJ whole genome shotgun (WGS) entry which is preliminary data.</text>
</comment>
<organism evidence="8 9">
    <name type="scientific">Rhizobium meliloti</name>
    <name type="common">Ensifer meliloti</name>
    <name type="synonym">Sinorhizobium meliloti</name>
    <dbReference type="NCBI Taxonomy" id="382"/>
    <lineage>
        <taxon>Bacteria</taxon>
        <taxon>Pseudomonadati</taxon>
        <taxon>Pseudomonadota</taxon>
        <taxon>Alphaproteobacteria</taxon>
        <taxon>Hyphomicrobiales</taxon>
        <taxon>Rhizobiaceae</taxon>
        <taxon>Sinorhizobium/Ensifer group</taxon>
        <taxon>Sinorhizobium</taxon>
    </lineage>
</organism>
<evidence type="ECO:0000256" key="1">
    <source>
        <dbReference type="ARBA" id="ARBA00004418"/>
    </source>
</evidence>
<keyword evidence="6" id="KW-0574">Periplasm</keyword>
<dbReference type="GO" id="GO:0030975">
    <property type="term" value="F:thiamine binding"/>
    <property type="evidence" value="ECO:0007669"/>
    <property type="project" value="InterPro"/>
</dbReference>
<dbReference type="PANTHER" id="PTHR30006">
    <property type="entry name" value="THIAMINE-BINDING PERIPLASMIC PROTEIN-RELATED"/>
    <property type="match status" value="1"/>
</dbReference>
<evidence type="ECO:0000256" key="7">
    <source>
        <dbReference type="SAM" id="SignalP"/>
    </source>
</evidence>
<dbReference type="Pfam" id="PF01547">
    <property type="entry name" value="SBP_bac_1"/>
    <property type="match status" value="1"/>
</dbReference>
<keyword evidence="5 7" id="KW-0732">Signal</keyword>
<name>A0A2J0Z0Z9_RHIML</name>
<evidence type="ECO:0000256" key="3">
    <source>
        <dbReference type="ARBA" id="ARBA00019815"/>
    </source>
</evidence>
<dbReference type="InterPro" id="IPR006059">
    <property type="entry name" value="SBP"/>
</dbReference>
<dbReference type="Proteomes" id="UP000231987">
    <property type="component" value="Unassembled WGS sequence"/>
</dbReference>
<dbReference type="NCBIfam" id="TIGR01254">
    <property type="entry name" value="sfuA"/>
    <property type="match status" value="1"/>
</dbReference>
<dbReference type="Gene3D" id="3.40.190.10">
    <property type="entry name" value="Periplasmic binding protein-like II"/>
    <property type="match status" value="2"/>
</dbReference>
<sequence>MSSSLHRKILGRLAIAAASIAVFSVSAAAAEKTLTVYTYESFITEWGPGAKVAEAFEKTCDCKVDYVGVADGVELLTRLKLEGQASKADIVLGLDTNLVAEAKATGFFAQHGADTASVKVPGGFSDDTFIPYDYGHFAVVYDTETLKDPPKSLKELVEGDPSQKIVIEDPRTSTPGLGLLLWVKSVYGDQAGQAWAKLKDRVLTVTPGWSEAYGLFTKGEAPMVLSYTTSPAYHMVAENTERYQAASFAEGHYIQIEVAALTKNAKDPELARNFLTFMIGPEFQSIIPTTNWMMPVTATKEPLPEAFSKLVDPQKTLLIPSEEVAANRKAWVDEWLAAMSRN</sequence>
<evidence type="ECO:0000256" key="6">
    <source>
        <dbReference type="ARBA" id="ARBA00022764"/>
    </source>
</evidence>
<accession>A0A2J0Z0Z9</accession>
<dbReference type="GO" id="GO:0015888">
    <property type="term" value="P:thiamine transport"/>
    <property type="evidence" value="ECO:0007669"/>
    <property type="project" value="InterPro"/>
</dbReference>
<dbReference type="EMBL" id="NJGD01000007">
    <property type="protein sequence ID" value="PJR14157.1"/>
    <property type="molecule type" value="Genomic_DNA"/>
</dbReference>
<dbReference type="SUPFAM" id="SSF53850">
    <property type="entry name" value="Periplasmic binding protein-like II"/>
    <property type="match status" value="1"/>
</dbReference>
<dbReference type="PANTHER" id="PTHR30006:SF3">
    <property type="entry name" value="THIAMINE-BINDING PERIPLASMIC PROTEIN"/>
    <property type="match status" value="1"/>
</dbReference>
<dbReference type="NCBIfam" id="TIGR01276">
    <property type="entry name" value="thiB"/>
    <property type="match status" value="1"/>
</dbReference>
<feature type="chain" id="PRO_5014336970" description="Thiamine-binding periplasmic protein" evidence="7">
    <location>
        <begin position="30"/>
        <end position="342"/>
    </location>
</feature>
<dbReference type="InterPro" id="IPR005948">
    <property type="entry name" value="ThiB-like"/>
</dbReference>
<dbReference type="GO" id="GO:0030288">
    <property type="term" value="C:outer membrane-bounded periplasmic space"/>
    <property type="evidence" value="ECO:0007669"/>
    <property type="project" value="InterPro"/>
</dbReference>
<dbReference type="CDD" id="cd13545">
    <property type="entry name" value="PBP2_TbpA"/>
    <property type="match status" value="1"/>
</dbReference>
<proteinExistence type="inferred from homology"/>
<evidence type="ECO:0000256" key="5">
    <source>
        <dbReference type="ARBA" id="ARBA00022729"/>
    </source>
</evidence>
<gene>
    <name evidence="8" type="ORF">CEJ86_17305</name>
</gene>
<evidence type="ECO:0000313" key="8">
    <source>
        <dbReference type="EMBL" id="PJR14157.1"/>
    </source>
</evidence>
<comment type="subcellular location">
    <subcellularLocation>
        <location evidence="1">Periplasm</location>
    </subcellularLocation>
</comment>
<evidence type="ECO:0000256" key="2">
    <source>
        <dbReference type="ARBA" id="ARBA00008520"/>
    </source>
</evidence>
<dbReference type="InterPro" id="IPR005967">
    <property type="entry name" value="ThiB"/>
</dbReference>
<dbReference type="RefSeq" id="WP_100672688.1">
    <property type="nucleotide sequence ID" value="NZ_NJGD01000007.1"/>
</dbReference>
<dbReference type="GO" id="GO:0030976">
    <property type="term" value="F:thiamine pyrophosphate binding"/>
    <property type="evidence" value="ECO:0007669"/>
    <property type="project" value="TreeGrafter"/>
</dbReference>